<evidence type="ECO:0000256" key="2">
    <source>
        <dbReference type="ARBA" id="ARBA00008799"/>
    </source>
</evidence>
<evidence type="ECO:0000256" key="4">
    <source>
        <dbReference type="ARBA" id="ARBA00047452"/>
    </source>
</evidence>
<name>A0A6B8W8J7_9CORY</name>
<gene>
    <name evidence="8" type="primary">otsA</name>
    <name evidence="8" type="ORF">COCCU_11835</name>
</gene>
<dbReference type="InterPro" id="IPR001830">
    <property type="entry name" value="Glyco_trans_20"/>
</dbReference>
<evidence type="ECO:0000313" key="9">
    <source>
        <dbReference type="Proteomes" id="UP000424462"/>
    </source>
</evidence>
<reference evidence="8 9" key="1">
    <citation type="submission" date="2019-11" db="EMBL/GenBank/DDBJ databases">
        <title>Complete genome sequence of Corynebacterium kalinowskii 1959, a novel Corynebacterium species isolated from soil of a small paddock in Vilsendorf, Germany.</title>
        <authorList>
            <person name="Schaffert L."/>
            <person name="Ruwe M."/>
            <person name="Milse J."/>
            <person name="Hanuschka K."/>
            <person name="Ortseifen V."/>
            <person name="Droste J."/>
            <person name="Brandt D."/>
            <person name="Schlueter L."/>
            <person name="Kutter Y."/>
            <person name="Vinke S."/>
            <person name="Viehoefer P."/>
            <person name="Jacob L."/>
            <person name="Luebke N.-C."/>
            <person name="Schulte-Berndt E."/>
            <person name="Hain C."/>
            <person name="Linder M."/>
            <person name="Schmidt P."/>
            <person name="Wollenschlaeger L."/>
            <person name="Luttermann T."/>
            <person name="Thieme E."/>
            <person name="Hassa J."/>
            <person name="Haak M."/>
            <person name="Wittchen M."/>
            <person name="Mentz A."/>
            <person name="Persicke M."/>
            <person name="Busche T."/>
            <person name="Ruckert C."/>
        </authorList>
    </citation>
    <scope>NUCLEOTIDE SEQUENCE [LARGE SCALE GENOMIC DNA]</scope>
    <source>
        <strain evidence="8 9">2039</strain>
    </source>
</reference>
<dbReference type="AlphaFoldDB" id="A0A6B8W8J7"/>
<comment type="similarity">
    <text evidence="2">Belongs to the glycosyltransferase 20 family.</text>
</comment>
<proteinExistence type="inferred from homology"/>
<evidence type="ECO:0000256" key="3">
    <source>
        <dbReference type="ARBA" id="ARBA00012842"/>
    </source>
</evidence>
<comment type="catalytic activity">
    <reaction evidence="6">
        <text>TDP-alpha-D-glucose + D-glucose 6-phosphate = 5-methyl-UDP + alpha,alpha-trehalose 6-phosphate + H(+)</text>
        <dbReference type="Rhea" id="RHEA:53888"/>
        <dbReference type="ChEBI" id="CHEBI:15378"/>
        <dbReference type="ChEBI" id="CHEBI:58429"/>
        <dbReference type="ChEBI" id="CHEBI:61417"/>
        <dbReference type="ChEBI" id="CHEBI:61548"/>
        <dbReference type="ChEBI" id="CHEBI:137931"/>
    </reaction>
</comment>
<protein>
    <recommendedName>
        <fullName evidence="3">alpha,alpha-trehalose-phosphate synthase (ADP-forming)</fullName>
        <ecNumber evidence="3">2.4.1.347</ecNumber>
    </recommendedName>
</protein>
<sequence length="508" mass="55874">MSGDNSFVVVANRLPVDLVTHPDGREEWSPSPGGLVAALSPVLEEHQGCWVGWPGVSDAAPEPFRNEAGVLLHPVKLTEADFEGFYEGFSNATLWPLYHDLIVEPVYNNDWWDAYREVNLKFADEVAEVAAEGATVWVQDYQLQLLPGILRQLRPDLKIGFFLHIPFPSPDLFRQLPWREEIIRGLLGADLIGLHLPSYVENFLNLTRQVSGHTGSHTGQPDELQVSGEPKVREIGAHITAADGRRVGVAAFPISIDLSSVRQPAVEEITQLREKIGSPHTVMLGVDRLDYTKGILQRLLAFEELLESGALDPAEVVLLQIATPSRERIEQYRVARSQVEEAVGRINGRFATIGRPVVHYLHKSVPKSELSVYYATADVMLVTAFKDGMNLVAKEYVALHGDGSGALVLSEFAGASQELDEAYLCNPFDLESLKRAINTAVQALAQNPESAQDRMRELHEQVRTHDVHLWASSFEDCMAGFSGEAVHTPSGDTPGGSSGRVAGKVSRD</sequence>
<comment type="catalytic activity">
    <reaction evidence="5">
        <text>ADP-alpha-D-glucose + D-glucose 6-phosphate = alpha,alpha-trehalose 6-phosphate + ADP + H(+)</text>
        <dbReference type="Rhea" id="RHEA:53880"/>
        <dbReference type="ChEBI" id="CHEBI:15378"/>
        <dbReference type="ChEBI" id="CHEBI:57498"/>
        <dbReference type="ChEBI" id="CHEBI:58429"/>
        <dbReference type="ChEBI" id="CHEBI:61548"/>
        <dbReference type="ChEBI" id="CHEBI:456216"/>
        <dbReference type="EC" id="2.4.1.347"/>
    </reaction>
</comment>
<dbReference type="EMBL" id="CP046455">
    <property type="protein sequence ID" value="QGU08267.1"/>
    <property type="molecule type" value="Genomic_DNA"/>
</dbReference>
<dbReference type="RefSeq" id="WP_156231691.1">
    <property type="nucleotide sequence ID" value="NZ_CP046455.1"/>
</dbReference>
<dbReference type="PANTHER" id="PTHR10788:SF106">
    <property type="entry name" value="BCDNA.GH08860"/>
    <property type="match status" value="1"/>
</dbReference>
<keyword evidence="9" id="KW-1185">Reference proteome</keyword>
<dbReference type="KEGG" id="cok:COCCU_11835"/>
<keyword evidence="8" id="KW-0808">Transferase</keyword>
<comment type="catalytic activity">
    <reaction evidence="4">
        <text>GDP-alpha-D-glucose + D-glucose 6-phosphate = alpha,alpha-trehalose 6-phosphate + GDP + H(+)</text>
        <dbReference type="Rhea" id="RHEA:14605"/>
        <dbReference type="ChEBI" id="CHEBI:15378"/>
        <dbReference type="ChEBI" id="CHEBI:58189"/>
        <dbReference type="ChEBI" id="CHEBI:58429"/>
        <dbReference type="ChEBI" id="CHEBI:61548"/>
        <dbReference type="ChEBI" id="CHEBI:62230"/>
    </reaction>
</comment>
<dbReference type="SUPFAM" id="SSF53756">
    <property type="entry name" value="UDP-Glycosyltransferase/glycogen phosphorylase"/>
    <property type="match status" value="1"/>
</dbReference>
<evidence type="ECO:0000256" key="1">
    <source>
        <dbReference type="ARBA" id="ARBA00001525"/>
    </source>
</evidence>
<dbReference type="Pfam" id="PF00982">
    <property type="entry name" value="Glyco_transf_20"/>
    <property type="match status" value="1"/>
</dbReference>
<evidence type="ECO:0000313" key="8">
    <source>
        <dbReference type="EMBL" id="QGU08267.1"/>
    </source>
</evidence>
<keyword evidence="8" id="KW-0328">Glycosyltransferase</keyword>
<dbReference type="GO" id="GO:0005829">
    <property type="term" value="C:cytosol"/>
    <property type="evidence" value="ECO:0007669"/>
    <property type="project" value="TreeGrafter"/>
</dbReference>
<dbReference type="GO" id="GO:0004805">
    <property type="term" value="F:trehalose-phosphatase activity"/>
    <property type="evidence" value="ECO:0007669"/>
    <property type="project" value="TreeGrafter"/>
</dbReference>
<dbReference type="GO" id="GO:0005992">
    <property type="term" value="P:trehalose biosynthetic process"/>
    <property type="evidence" value="ECO:0007669"/>
    <property type="project" value="InterPro"/>
</dbReference>
<dbReference type="EC" id="2.4.1.347" evidence="3"/>
<dbReference type="Proteomes" id="UP000424462">
    <property type="component" value="Chromosome"/>
</dbReference>
<dbReference type="GO" id="GO:0003825">
    <property type="term" value="F:alpha,alpha-trehalose-phosphate synthase (UDP-forming) activity"/>
    <property type="evidence" value="ECO:0007669"/>
    <property type="project" value="TreeGrafter"/>
</dbReference>
<dbReference type="PANTHER" id="PTHR10788">
    <property type="entry name" value="TREHALOSE-6-PHOSPHATE SYNTHASE"/>
    <property type="match status" value="1"/>
</dbReference>
<dbReference type="CDD" id="cd03788">
    <property type="entry name" value="GT20_TPS"/>
    <property type="match status" value="1"/>
</dbReference>
<evidence type="ECO:0000256" key="5">
    <source>
        <dbReference type="ARBA" id="ARBA00048311"/>
    </source>
</evidence>
<organism evidence="8 9">
    <name type="scientific">Corynebacterium occultum</name>
    <dbReference type="NCBI Taxonomy" id="2675219"/>
    <lineage>
        <taxon>Bacteria</taxon>
        <taxon>Bacillati</taxon>
        <taxon>Actinomycetota</taxon>
        <taxon>Actinomycetes</taxon>
        <taxon>Mycobacteriales</taxon>
        <taxon>Corynebacteriaceae</taxon>
        <taxon>Corynebacterium</taxon>
    </lineage>
</organism>
<feature type="region of interest" description="Disordered" evidence="7">
    <location>
        <begin position="485"/>
        <end position="508"/>
    </location>
</feature>
<dbReference type="Gene3D" id="3.40.50.2000">
    <property type="entry name" value="Glycogen Phosphorylase B"/>
    <property type="match status" value="2"/>
</dbReference>
<evidence type="ECO:0000256" key="6">
    <source>
        <dbReference type="ARBA" id="ARBA00093268"/>
    </source>
</evidence>
<comment type="catalytic activity">
    <reaction evidence="1">
        <text>CDP-alpha-D-glucose + D-glucose 6-phosphate = alpha,alpha-trehalose 6-phosphate + CDP + H(+)</text>
        <dbReference type="Rhea" id="RHEA:53884"/>
        <dbReference type="ChEBI" id="CHEBI:15378"/>
        <dbReference type="ChEBI" id="CHEBI:58069"/>
        <dbReference type="ChEBI" id="CHEBI:58429"/>
        <dbReference type="ChEBI" id="CHEBI:61548"/>
        <dbReference type="ChEBI" id="CHEBI:137927"/>
    </reaction>
</comment>
<accession>A0A6B8W8J7</accession>
<evidence type="ECO:0000256" key="7">
    <source>
        <dbReference type="SAM" id="MobiDB-lite"/>
    </source>
</evidence>
<dbReference type="GO" id="GO:0047260">
    <property type="term" value="F:alpha,alpha-trehalose-phosphate synthase (GDP-forming) activity"/>
    <property type="evidence" value="ECO:0007669"/>
    <property type="project" value="RHEA"/>
</dbReference>